<dbReference type="SUPFAM" id="SSF52047">
    <property type="entry name" value="RNI-like"/>
    <property type="match status" value="1"/>
</dbReference>
<dbReference type="Gene3D" id="3.80.10.10">
    <property type="entry name" value="Ribonuclease Inhibitor"/>
    <property type="match status" value="1"/>
</dbReference>
<dbReference type="EMBL" id="KE504323">
    <property type="protein sequence ID" value="EPS92893.1"/>
    <property type="molecule type" value="Genomic_DNA"/>
</dbReference>
<protein>
    <recommendedName>
        <fullName evidence="3">F-box domain-containing protein</fullName>
    </recommendedName>
</protein>
<dbReference type="InParanoid" id="S8DNJ5"/>
<proteinExistence type="predicted"/>
<evidence type="ECO:0000313" key="1">
    <source>
        <dbReference type="EMBL" id="EPS92893.1"/>
    </source>
</evidence>
<keyword evidence="2" id="KW-1185">Reference proteome</keyword>
<organism evidence="1 2">
    <name type="scientific">Fomitopsis schrenkii</name>
    <name type="common">Brown rot fungus</name>
    <dbReference type="NCBI Taxonomy" id="2126942"/>
    <lineage>
        <taxon>Eukaryota</taxon>
        <taxon>Fungi</taxon>
        <taxon>Dikarya</taxon>
        <taxon>Basidiomycota</taxon>
        <taxon>Agaricomycotina</taxon>
        <taxon>Agaricomycetes</taxon>
        <taxon>Polyporales</taxon>
        <taxon>Fomitopsis</taxon>
    </lineage>
</organism>
<reference evidence="1 2" key="1">
    <citation type="journal article" date="2012" name="Science">
        <title>The Paleozoic origin of enzymatic lignin decomposition reconstructed from 31 fungal genomes.</title>
        <authorList>
            <person name="Floudas D."/>
            <person name="Binder M."/>
            <person name="Riley R."/>
            <person name="Barry K."/>
            <person name="Blanchette R.A."/>
            <person name="Henrissat B."/>
            <person name="Martinez A.T."/>
            <person name="Otillar R."/>
            <person name="Spatafora J.W."/>
            <person name="Yadav J.S."/>
            <person name="Aerts A."/>
            <person name="Benoit I."/>
            <person name="Boyd A."/>
            <person name="Carlson A."/>
            <person name="Copeland A."/>
            <person name="Coutinho P.M."/>
            <person name="de Vries R.P."/>
            <person name="Ferreira P."/>
            <person name="Findley K."/>
            <person name="Foster B."/>
            <person name="Gaskell J."/>
            <person name="Glotzer D."/>
            <person name="Gorecki P."/>
            <person name="Heitman J."/>
            <person name="Hesse C."/>
            <person name="Hori C."/>
            <person name="Igarashi K."/>
            <person name="Jurgens J.A."/>
            <person name="Kallen N."/>
            <person name="Kersten P."/>
            <person name="Kohler A."/>
            <person name="Kuees U."/>
            <person name="Kumar T.K.A."/>
            <person name="Kuo A."/>
            <person name="LaButti K."/>
            <person name="Larrondo L.F."/>
            <person name="Lindquist E."/>
            <person name="Ling A."/>
            <person name="Lombard V."/>
            <person name="Lucas S."/>
            <person name="Lundell T."/>
            <person name="Martin R."/>
            <person name="McLaughlin D.J."/>
            <person name="Morgenstern I."/>
            <person name="Morin E."/>
            <person name="Murat C."/>
            <person name="Nagy L.G."/>
            <person name="Nolan M."/>
            <person name="Ohm R.A."/>
            <person name="Patyshakuliyeva A."/>
            <person name="Rokas A."/>
            <person name="Ruiz-Duenas F.J."/>
            <person name="Sabat G."/>
            <person name="Salamov A."/>
            <person name="Samejima M."/>
            <person name="Schmutz J."/>
            <person name="Slot J.C."/>
            <person name="St John F."/>
            <person name="Stenlid J."/>
            <person name="Sun H."/>
            <person name="Sun S."/>
            <person name="Syed K."/>
            <person name="Tsang A."/>
            <person name="Wiebenga A."/>
            <person name="Young D."/>
            <person name="Pisabarro A."/>
            <person name="Eastwood D.C."/>
            <person name="Martin F."/>
            <person name="Cullen D."/>
            <person name="Grigoriev I.V."/>
            <person name="Hibbett D.S."/>
        </authorList>
    </citation>
    <scope>NUCLEOTIDE SEQUENCE</scope>
    <source>
        <strain evidence="2">FP-58527</strain>
    </source>
</reference>
<dbReference type="HOGENOM" id="CLU_021164_3_1_1"/>
<dbReference type="STRING" id="743788.S8DNJ5"/>
<dbReference type="InterPro" id="IPR032675">
    <property type="entry name" value="LRR_dom_sf"/>
</dbReference>
<accession>S8DNJ5</accession>
<evidence type="ECO:0008006" key="3">
    <source>
        <dbReference type="Google" id="ProtNLM"/>
    </source>
</evidence>
<sequence length="512" mass="56884">MHVALQNGDILDEILEHLIPSSGYSAGHYCDCKSNEEAQKTLHSAALTCKAFSEPALQRMWTHISTLDCLLALLPSSAKLVKCDPPPEAPQNEDTIWKMDGPITDAERACFVRYARHIRTIHLRATPRIDPTVFRRLAHAHLGSPLTPQLRALYAEYGCPLYQGMAAALLSGPRLRMLSCAEVIDTDDRPPPHRHPRAPRTLIAAFAASAPHIESLQVYQCPHPSLLEPIGAMRGLRRLDVGMTGFSFGVDFLKSLTRLDRLEELVLPNKFIAQGALRCSGLKSVKKLTILGGALTIPALLAALPDVRLTELQSSMFFEDVPQLAAALSACPERCLETISLDCPLRRQVVVRKPVSALLAPFFALQGIRRFRLGSWQPLVIGNEDLQMIGDAWPKLEELRLWCYTNERHEIVAPTIEGIVELARACPGLDDVYFSTVIPDMDPGNLVPPLPTEEIQKHTLRVRIPDQLIRDVGQVTRLLHSVFGKLHIPELDRERFGKWGAVLDGMVRMQGS</sequence>
<gene>
    <name evidence="1" type="ORF">FOMPIDRAFT_88492</name>
</gene>
<dbReference type="eggNOG" id="ENOG502RD19">
    <property type="taxonomic scope" value="Eukaryota"/>
</dbReference>
<dbReference type="Proteomes" id="UP000015241">
    <property type="component" value="Unassembled WGS sequence"/>
</dbReference>
<dbReference type="OrthoDB" id="2797744at2759"/>
<evidence type="ECO:0000313" key="2">
    <source>
        <dbReference type="Proteomes" id="UP000015241"/>
    </source>
</evidence>
<dbReference type="AlphaFoldDB" id="S8DNJ5"/>
<name>S8DNJ5_FOMSC</name>